<dbReference type="Proteomes" id="UP000680132">
    <property type="component" value="Unassembled WGS sequence"/>
</dbReference>
<dbReference type="InterPro" id="IPR002734">
    <property type="entry name" value="RibDG_C"/>
</dbReference>
<gene>
    <name evidence="2" type="ORF">J5V96_08025</name>
</gene>
<reference evidence="2" key="1">
    <citation type="submission" date="2021-03" db="EMBL/GenBank/DDBJ databases">
        <title>Microbacterium sp. nov., a novel actinobacterium isolated from cow dung.</title>
        <authorList>
            <person name="Zhang L."/>
        </authorList>
    </citation>
    <scope>NUCLEOTIDE SEQUENCE</scope>
    <source>
        <strain evidence="2">NEAU-LLB</strain>
    </source>
</reference>
<dbReference type="InterPro" id="IPR024072">
    <property type="entry name" value="DHFR-like_dom_sf"/>
</dbReference>
<dbReference type="SUPFAM" id="SSF53597">
    <property type="entry name" value="Dihydrofolate reductase-like"/>
    <property type="match status" value="1"/>
</dbReference>
<dbReference type="InterPro" id="IPR050765">
    <property type="entry name" value="Riboflavin_Biosynth_HTPR"/>
</dbReference>
<dbReference type="GO" id="GO:0008703">
    <property type="term" value="F:5-amino-6-(5-phosphoribosylamino)uracil reductase activity"/>
    <property type="evidence" value="ECO:0007669"/>
    <property type="project" value="InterPro"/>
</dbReference>
<feature type="domain" description="Bacterial bifunctional deaminase-reductase C-terminal" evidence="1">
    <location>
        <begin position="4"/>
        <end position="183"/>
    </location>
</feature>
<organism evidence="2 3">
    <name type="scientific">Microbacterium stercoris</name>
    <dbReference type="NCBI Taxonomy" id="2820289"/>
    <lineage>
        <taxon>Bacteria</taxon>
        <taxon>Bacillati</taxon>
        <taxon>Actinomycetota</taxon>
        <taxon>Actinomycetes</taxon>
        <taxon>Micrococcales</taxon>
        <taxon>Microbacteriaceae</taxon>
        <taxon>Microbacterium</taxon>
    </lineage>
</organism>
<dbReference type="GO" id="GO:0009231">
    <property type="term" value="P:riboflavin biosynthetic process"/>
    <property type="evidence" value="ECO:0007669"/>
    <property type="project" value="InterPro"/>
</dbReference>
<dbReference type="PANTHER" id="PTHR38011:SF11">
    <property type="entry name" value="2,5-DIAMINO-6-RIBOSYLAMINO-4(3H)-PYRIMIDINONE 5'-PHOSPHATE REDUCTASE"/>
    <property type="match status" value="1"/>
</dbReference>
<evidence type="ECO:0000259" key="1">
    <source>
        <dbReference type="Pfam" id="PF01872"/>
    </source>
</evidence>
<comment type="caution">
    <text evidence="2">The sequence shown here is derived from an EMBL/GenBank/DDBJ whole genome shotgun (WGS) entry which is preliminary data.</text>
</comment>
<evidence type="ECO:0000313" key="2">
    <source>
        <dbReference type="EMBL" id="MBO3663458.1"/>
    </source>
</evidence>
<name>A0A939QR08_9MICO</name>
<dbReference type="Pfam" id="PF01872">
    <property type="entry name" value="RibD_C"/>
    <property type="match status" value="1"/>
</dbReference>
<proteinExistence type="predicted"/>
<keyword evidence="3" id="KW-1185">Reference proteome</keyword>
<dbReference type="EMBL" id="JAGFOA010000003">
    <property type="protein sequence ID" value="MBO3663458.1"/>
    <property type="molecule type" value="Genomic_DNA"/>
</dbReference>
<evidence type="ECO:0000313" key="3">
    <source>
        <dbReference type="Proteomes" id="UP000680132"/>
    </source>
</evidence>
<dbReference type="AlphaFoldDB" id="A0A939QR08"/>
<sequence length="190" mass="20234">MRELTYYVAVSLDGLIAGPSGEYDAFLVEGDHAEVVLGEYADALPAPAFAAFGITPPRTRFDTVVMGWNTLLPGLSIGLDSPYPHLRQYVASRGGREVASDITLTTDPVATVRELKAEDGNLGIWLCGGGELAGALVDEIDRLVLKRNPFVFGSGVPLFGAAPYAARSFELVSARAFGSGVVVEEYARRP</sequence>
<dbReference type="RefSeq" id="WP_208502593.1">
    <property type="nucleotide sequence ID" value="NZ_JAGFOA010000003.1"/>
</dbReference>
<dbReference type="PANTHER" id="PTHR38011">
    <property type="entry name" value="DIHYDROFOLATE REDUCTASE FAMILY PROTEIN (AFU_ORTHOLOGUE AFUA_8G06820)"/>
    <property type="match status" value="1"/>
</dbReference>
<accession>A0A939QR08</accession>
<protein>
    <submittedName>
        <fullName evidence="2">Dihydrofolate reductase family protein</fullName>
    </submittedName>
</protein>
<dbReference type="Gene3D" id="3.40.430.10">
    <property type="entry name" value="Dihydrofolate Reductase, subunit A"/>
    <property type="match status" value="1"/>
</dbReference>